<evidence type="ECO:0000313" key="3">
    <source>
        <dbReference type="EMBL" id="MBP1925750.1"/>
    </source>
</evidence>
<dbReference type="RefSeq" id="WP_209511494.1">
    <property type="nucleotide sequence ID" value="NZ_JAGGKS010000004.1"/>
</dbReference>
<evidence type="ECO:0000256" key="1">
    <source>
        <dbReference type="SAM" id="MobiDB-lite"/>
    </source>
</evidence>
<sequence length="433" mass="48534">MNVINLNNAKSINNLLFNLTNGTLEKNGFNISEGNSSQSSFSKMLSMILGGTIEEQSITTGEFISNESCTNMMIFSSKDDKSTDQTEVDYGSIMNILYGCAAQEPICEINTIGIESNDINSENSINEFNLSIQNPINGLHLTEVNNLVEESANQDLKGYSIVGEKTYQELPVIKEIVNNSSHSSNKTIQSSIVPRNSLILNKSDSNIQHNVFDKTAPIIENFNNTNEIKSEFNRISISKEVLPKELDENQNDVKSNMEFGSNLLENKPPIFNENNKIIEISDESTKIKDTVLSQVEDKIIFMAKDKEGIQQVTMELNPKNLGKVSVKMSVESEKISVVIMALDQKTNSILMSNAQELTRALQNHFNNGSVTVTVTENVLNQNNQSNMNYSQQNSQREQNHNNQNFYNNIDDLEEGNFIAEMINLRNFKLNTIV</sequence>
<feature type="domain" description="Flagellar hook-length control protein-like C-terminal" evidence="2">
    <location>
        <begin position="303"/>
        <end position="376"/>
    </location>
</feature>
<name>A0ABS4GDG7_9FIRM</name>
<reference evidence="3 4" key="1">
    <citation type="submission" date="2021-03" db="EMBL/GenBank/DDBJ databases">
        <title>Genomic Encyclopedia of Type Strains, Phase IV (KMG-IV): sequencing the most valuable type-strain genomes for metagenomic binning, comparative biology and taxonomic classification.</title>
        <authorList>
            <person name="Goeker M."/>
        </authorList>
    </citation>
    <scope>NUCLEOTIDE SEQUENCE [LARGE SCALE GENOMIC DNA]</scope>
    <source>
        <strain evidence="3 4">DSM 24004</strain>
    </source>
</reference>
<dbReference type="Pfam" id="PF02120">
    <property type="entry name" value="Flg_hook"/>
    <property type="match status" value="1"/>
</dbReference>
<evidence type="ECO:0000313" key="4">
    <source>
        <dbReference type="Proteomes" id="UP001519342"/>
    </source>
</evidence>
<evidence type="ECO:0000259" key="2">
    <source>
        <dbReference type="Pfam" id="PF02120"/>
    </source>
</evidence>
<gene>
    <name evidence="3" type="ORF">J2Z76_001611</name>
</gene>
<dbReference type="CDD" id="cd17470">
    <property type="entry name" value="T3SS_Flik_C"/>
    <property type="match status" value="1"/>
</dbReference>
<accession>A0ABS4GDG7</accession>
<organism evidence="3 4">
    <name type="scientific">Sedimentibacter acidaminivorans</name>
    <dbReference type="NCBI Taxonomy" id="913099"/>
    <lineage>
        <taxon>Bacteria</taxon>
        <taxon>Bacillati</taxon>
        <taxon>Bacillota</taxon>
        <taxon>Tissierellia</taxon>
        <taxon>Sedimentibacter</taxon>
    </lineage>
</organism>
<dbReference type="EMBL" id="JAGGKS010000004">
    <property type="protein sequence ID" value="MBP1925750.1"/>
    <property type="molecule type" value="Genomic_DNA"/>
</dbReference>
<dbReference type="Proteomes" id="UP001519342">
    <property type="component" value="Unassembled WGS sequence"/>
</dbReference>
<dbReference type="InterPro" id="IPR021136">
    <property type="entry name" value="Flagellar_hook_control-like_C"/>
</dbReference>
<protein>
    <recommendedName>
        <fullName evidence="2">Flagellar hook-length control protein-like C-terminal domain-containing protein</fullName>
    </recommendedName>
</protein>
<proteinExistence type="predicted"/>
<comment type="caution">
    <text evidence="3">The sequence shown here is derived from an EMBL/GenBank/DDBJ whole genome shotgun (WGS) entry which is preliminary data.</text>
</comment>
<feature type="region of interest" description="Disordered" evidence="1">
    <location>
        <begin position="384"/>
        <end position="407"/>
    </location>
</feature>
<dbReference type="Gene3D" id="3.30.750.140">
    <property type="match status" value="1"/>
</dbReference>
<keyword evidence="4" id="KW-1185">Reference proteome</keyword>
<dbReference type="InterPro" id="IPR038610">
    <property type="entry name" value="FliK-like_C_sf"/>
</dbReference>